<reference evidence="2 3" key="1">
    <citation type="journal article" date="2024" name="G3 (Bethesda)">
        <title>Genome assembly of Hibiscus sabdariffa L. provides insights into metabolisms of medicinal natural products.</title>
        <authorList>
            <person name="Kim T."/>
        </authorList>
    </citation>
    <scope>NUCLEOTIDE SEQUENCE [LARGE SCALE GENOMIC DNA]</scope>
    <source>
        <strain evidence="2">TK-2024</strain>
        <tissue evidence="2">Old leaves</tissue>
    </source>
</reference>
<dbReference type="EMBL" id="JBBPBM010000021">
    <property type="protein sequence ID" value="KAK8548267.1"/>
    <property type="molecule type" value="Genomic_DNA"/>
</dbReference>
<protein>
    <recommendedName>
        <fullName evidence="4">Late embryogenesis abundant protein LEA-2 subgroup domain-containing protein</fullName>
    </recommendedName>
</protein>
<dbReference type="Proteomes" id="UP001472677">
    <property type="component" value="Unassembled WGS sequence"/>
</dbReference>
<name>A0ABR2DWD0_9ROSI</name>
<comment type="caution">
    <text evidence="2">The sequence shown here is derived from an EMBL/GenBank/DDBJ whole genome shotgun (WGS) entry which is preliminary data.</text>
</comment>
<organism evidence="2 3">
    <name type="scientific">Hibiscus sabdariffa</name>
    <name type="common">roselle</name>
    <dbReference type="NCBI Taxonomy" id="183260"/>
    <lineage>
        <taxon>Eukaryota</taxon>
        <taxon>Viridiplantae</taxon>
        <taxon>Streptophyta</taxon>
        <taxon>Embryophyta</taxon>
        <taxon>Tracheophyta</taxon>
        <taxon>Spermatophyta</taxon>
        <taxon>Magnoliopsida</taxon>
        <taxon>eudicotyledons</taxon>
        <taxon>Gunneridae</taxon>
        <taxon>Pentapetalae</taxon>
        <taxon>rosids</taxon>
        <taxon>malvids</taxon>
        <taxon>Malvales</taxon>
        <taxon>Malvaceae</taxon>
        <taxon>Malvoideae</taxon>
        <taxon>Hibiscus</taxon>
    </lineage>
</organism>
<dbReference type="SUPFAM" id="SSF56973">
    <property type="entry name" value="Aerolisin/ETX pore-forming domain"/>
    <property type="match status" value="1"/>
</dbReference>
<keyword evidence="3" id="KW-1185">Reference proteome</keyword>
<dbReference type="Gene3D" id="2.170.15.10">
    <property type="entry name" value="Proaerolysin, chain A, domain 3"/>
    <property type="match status" value="1"/>
</dbReference>
<feature type="compositionally biased region" description="Basic and acidic residues" evidence="1">
    <location>
        <begin position="83"/>
        <end position="92"/>
    </location>
</feature>
<evidence type="ECO:0000313" key="2">
    <source>
        <dbReference type="EMBL" id="KAK8548267.1"/>
    </source>
</evidence>
<evidence type="ECO:0000313" key="3">
    <source>
        <dbReference type="Proteomes" id="UP001472677"/>
    </source>
</evidence>
<sequence length="99" mass="10923">MYDLDNAKIYDGTVHVVARNSASNYTNQAKTLVLKLSYTDTKTSSWMWQASLKFGAKATMGFDLPKIFKGSIEFSGDIQGGRVGRDHDDKHRSGSCTPS</sequence>
<dbReference type="PANTHER" id="PTHR39244:SF5">
    <property type="entry name" value="NATTERIN-3-LIKE"/>
    <property type="match status" value="1"/>
</dbReference>
<dbReference type="InterPro" id="IPR053237">
    <property type="entry name" value="Natterin_C"/>
</dbReference>
<gene>
    <name evidence="2" type="ORF">V6N12_061184</name>
</gene>
<accession>A0ABR2DWD0</accession>
<dbReference type="PANTHER" id="PTHR39244">
    <property type="entry name" value="NATTERIN-4"/>
    <property type="match status" value="1"/>
</dbReference>
<evidence type="ECO:0008006" key="4">
    <source>
        <dbReference type="Google" id="ProtNLM"/>
    </source>
</evidence>
<feature type="region of interest" description="Disordered" evidence="1">
    <location>
        <begin position="78"/>
        <end position="99"/>
    </location>
</feature>
<proteinExistence type="predicted"/>
<evidence type="ECO:0000256" key="1">
    <source>
        <dbReference type="SAM" id="MobiDB-lite"/>
    </source>
</evidence>